<feature type="transmembrane region" description="Helical" evidence="1">
    <location>
        <begin position="29"/>
        <end position="48"/>
    </location>
</feature>
<protein>
    <recommendedName>
        <fullName evidence="4">DUF2530 domain-containing protein</fullName>
    </recommendedName>
</protein>
<organism evidence="2 3">
    <name type="scientific">Arthrobacter horti</name>
    <dbReference type="NCBI Taxonomy" id="3068273"/>
    <lineage>
        <taxon>Bacteria</taxon>
        <taxon>Bacillati</taxon>
        <taxon>Actinomycetota</taxon>
        <taxon>Actinomycetes</taxon>
        <taxon>Micrococcales</taxon>
        <taxon>Micrococcaceae</taxon>
        <taxon>Arthrobacter</taxon>
    </lineage>
</organism>
<reference evidence="2 3" key="1">
    <citation type="submission" date="2023-08" db="EMBL/GenBank/DDBJ databases">
        <title>Arthrobacter horti sp. nov., isolated from forest soil.</title>
        <authorList>
            <person name="Park M."/>
        </authorList>
    </citation>
    <scope>NUCLEOTIDE SEQUENCE [LARGE SCALE GENOMIC DNA]</scope>
    <source>
        <strain evidence="2 3">YJM1</strain>
    </source>
</reference>
<keyword evidence="1" id="KW-0472">Membrane</keyword>
<evidence type="ECO:0000313" key="2">
    <source>
        <dbReference type="EMBL" id="MDP5226433.1"/>
    </source>
</evidence>
<sequence length="90" mass="9900">MTRPRGAEEGMQEPLPGPRLMRSAQDLDVLIGMLGFWTLVLFIATVWTELSGGAALGWALGLLAAVAGMWGLFRLRRRLPSRTIGHRNGR</sequence>
<keyword evidence="1" id="KW-1133">Transmembrane helix</keyword>
<evidence type="ECO:0000313" key="3">
    <source>
        <dbReference type="Proteomes" id="UP001232725"/>
    </source>
</evidence>
<evidence type="ECO:0000256" key="1">
    <source>
        <dbReference type="SAM" id="Phobius"/>
    </source>
</evidence>
<name>A0ABT9ILH1_9MICC</name>
<keyword evidence="3" id="KW-1185">Reference proteome</keyword>
<gene>
    <name evidence="2" type="ORF">Q9R02_04615</name>
</gene>
<accession>A0ABT9ILH1</accession>
<dbReference type="Proteomes" id="UP001232725">
    <property type="component" value="Unassembled WGS sequence"/>
</dbReference>
<keyword evidence="1" id="KW-0812">Transmembrane</keyword>
<proteinExistence type="predicted"/>
<dbReference type="RefSeq" id="WP_305995482.1">
    <property type="nucleotide sequence ID" value="NZ_JAVALS010000002.1"/>
</dbReference>
<feature type="transmembrane region" description="Helical" evidence="1">
    <location>
        <begin position="54"/>
        <end position="73"/>
    </location>
</feature>
<evidence type="ECO:0008006" key="4">
    <source>
        <dbReference type="Google" id="ProtNLM"/>
    </source>
</evidence>
<comment type="caution">
    <text evidence="2">The sequence shown here is derived from an EMBL/GenBank/DDBJ whole genome shotgun (WGS) entry which is preliminary data.</text>
</comment>
<dbReference type="EMBL" id="JAVALS010000002">
    <property type="protein sequence ID" value="MDP5226433.1"/>
    <property type="molecule type" value="Genomic_DNA"/>
</dbReference>